<evidence type="ECO:0000313" key="2">
    <source>
        <dbReference type="EMBL" id="MEM5947256.1"/>
    </source>
</evidence>
<name>A0ABU9U9B8_9SPIR</name>
<keyword evidence="3" id="KW-1185">Reference proteome</keyword>
<reference evidence="2 3" key="1">
    <citation type="submission" date="2024-03" db="EMBL/GenBank/DDBJ databases">
        <title>Ignisphaera cupida sp. nov., a hyperthermophilic hydrolytic archaeon from a hot spring of Kamchatka, and proposal of Ignisphaeraceae fam. nov.</title>
        <authorList>
            <person name="Podosokorskaya O.A."/>
            <person name="Elcheninov A.G."/>
            <person name="Maltseva A.I."/>
            <person name="Zayulina K.S."/>
            <person name="Novikov A."/>
            <person name="Merkel A.Y."/>
        </authorList>
    </citation>
    <scope>NUCLEOTIDE SEQUENCE [LARGE SCALE GENOMIC DNA]</scope>
    <source>
        <strain evidence="2 3">38H-sp</strain>
    </source>
</reference>
<feature type="chain" id="PRO_5045923728" evidence="1">
    <location>
        <begin position="20"/>
        <end position="227"/>
    </location>
</feature>
<feature type="signal peptide" evidence="1">
    <location>
        <begin position="1"/>
        <end position="19"/>
    </location>
</feature>
<evidence type="ECO:0000313" key="3">
    <source>
        <dbReference type="Proteomes" id="UP001466331"/>
    </source>
</evidence>
<keyword evidence="1" id="KW-0732">Signal</keyword>
<evidence type="ECO:0000256" key="1">
    <source>
        <dbReference type="SAM" id="SignalP"/>
    </source>
</evidence>
<comment type="caution">
    <text evidence="2">The sequence shown here is derived from an EMBL/GenBank/DDBJ whole genome shotgun (WGS) entry which is preliminary data.</text>
</comment>
<organism evidence="2 3">
    <name type="scientific">Rarispira pelagica</name>
    <dbReference type="NCBI Taxonomy" id="3141764"/>
    <lineage>
        <taxon>Bacteria</taxon>
        <taxon>Pseudomonadati</taxon>
        <taxon>Spirochaetota</taxon>
        <taxon>Spirochaetia</taxon>
        <taxon>Winmispirales</taxon>
        <taxon>Winmispiraceae</taxon>
        <taxon>Rarispira</taxon>
    </lineage>
</organism>
<dbReference type="InterPro" id="IPR018725">
    <property type="entry name" value="DUF2259_secreted"/>
</dbReference>
<sequence>MKKTLIPLVLLLAIFSLYAGDAASFVNLGFSGDGNTFMFGIHGITQKDSYPYAEMYVVDVADNDFVPAGVKKKTYPVSFLPGQDSVAALLNLLEDNISLTKKYGIDHLNQGRLLYILANGAEPKDYIEFRDFYTSEEYHVTLVQTKKGSKESSQASFHIQLTKIDKSKNSITAVIGLPNYFRKGVMEYRIRQIILAPDNASLVFVVEKYYYDTDGPTIKYMVETYTP</sequence>
<dbReference type="EMBL" id="JBCHKQ010000001">
    <property type="protein sequence ID" value="MEM5947256.1"/>
    <property type="molecule type" value="Genomic_DNA"/>
</dbReference>
<proteinExistence type="predicted"/>
<dbReference type="Pfam" id="PF10016">
    <property type="entry name" value="DUF2259"/>
    <property type="match status" value="1"/>
</dbReference>
<gene>
    <name evidence="2" type="ORF">WKV44_01740</name>
</gene>
<accession>A0ABU9U9B8</accession>
<dbReference type="Proteomes" id="UP001466331">
    <property type="component" value="Unassembled WGS sequence"/>
</dbReference>
<dbReference type="RefSeq" id="WP_420068706.1">
    <property type="nucleotide sequence ID" value="NZ_JBCHKQ010000001.1"/>
</dbReference>
<protein>
    <submittedName>
        <fullName evidence="2">DUF2259 domain-containing protein</fullName>
    </submittedName>
</protein>